<sequence length="90" mass="10493">MQTLVEIIHEHAKDWPANITGIDIRRVVLDMEMSLLPRGFQPSLYLLISLFEVLKATIAPDGTTWYEIAHFALYPRGEKYMWSFRNGKKI</sequence>
<proteinExistence type="predicted"/>
<dbReference type="AlphaFoldDB" id="A0AAW6RP61"/>
<comment type="caution">
    <text evidence="1">The sequence shown here is derived from an EMBL/GenBank/DDBJ whole genome shotgun (WGS) entry which is preliminary data.</text>
</comment>
<keyword evidence="2" id="KW-1185">Reference proteome</keyword>
<name>A0AAW6RP61_9BURK</name>
<organism evidence="1 2">
    <name type="scientific">Ottowia cancrivicina</name>
    <dbReference type="NCBI Taxonomy" id="3040346"/>
    <lineage>
        <taxon>Bacteria</taxon>
        <taxon>Pseudomonadati</taxon>
        <taxon>Pseudomonadota</taxon>
        <taxon>Betaproteobacteria</taxon>
        <taxon>Burkholderiales</taxon>
        <taxon>Comamonadaceae</taxon>
        <taxon>Ottowia</taxon>
    </lineage>
</organism>
<dbReference type="Proteomes" id="UP001237156">
    <property type="component" value="Unassembled WGS sequence"/>
</dbReference>
<accession>A0AAW6RP61</accession>
<evidence type="ECO:0000313" key="2">
    <source>
        <dbReference type="Proteomes" id="UP001237156"/>
    </source>
</evidence>
<reference evidence="1 2" key="1">
    <citation type="submission" date="2023-04" db="EMBL/GenBank/DDBJ databases">
        <title>Ottowia paracancer sp. nov., isolated from human stomach.</title>
        <authorList>
            <person name="Song Y."/>
        </authorList>
    </citation>
    <scope>NUCLEOTIDE SEQUENCE [LARGE SCALE GENOMIC DNA]</scope>
    <source>
        <strain evidence="1 2">10c7w1</strain>
    </source>
</reference>
<gene>
    <name evidence="1" type="ORF">QB898_12070</name>
</gene>
<protein>
    <submittedName>
        <fullName evidence="1">Uncharacterized protein</fullName>
    </submittedName>
</protein>
<evidence type="ECO:0000313" key="1">
    <source>
        <dbReference type="EMBL" id="MDG9700436.1"/>
    </source>
</evidence>
<dbReference type="EMBL" id="JARVII010000036">
    <property type="protein sequence ID" value="MDG9700436.1"/>
    <property type="molecule type" value="Genomic_DNA"/>
</dbReference>
<dbReference type="RefSeq" id="WP_279525157.1">
    <property type="nucleotide sequence ID" value="NZ_JARVII010000036.1"/>
</dbReference>